<dbReference type="InterPro" id="IPR050789">
    <property type="entry name" value="Diverse_Enzym_Activities"/>
</dbReference>
<dbReference type="SUPFAM" id="SSF56601">
    <property type="entry name" value="beta-lactamase/transpeptidase-like"/>
    <property type="match status" value="1"/>
</dbReference>
<dbReference type="Gene3D" id="3.40.710.10">
    <property type="entry name" value="DD-peptidase/beta-lactamase superfamily"/>
    <property type="match status" value="1"/>
</dbReference>
<dbReference type="STRING" id="1280946.HY29_11545"/>
<evidence type="ECO:0000313" key="2">
    <source>
        <dbReference type="EMBL" id="KCZ55542.1"/>
    </source>
</evidence>
<protein>
    <recommendedName>
        <fullName evidence="1">Beta-lactamase-related domain-containing protein</fullName>
    </recommendedName>
</protein>
<proteinExistence type="predicted"/>
<dbReference type="PATRIC" id="fig|1280946.3.peg.1102"/>
<dbReference type="eggNOG" id="COG1680">
    <property type="taxonomic scope" value="Bacteria"/>
</dbReference>
<dbReference type="AlphaFoldDB" id="A0A062UB64"/>
<accession>A0A062UB64</accession>
<name>A0A062UB64_9PROT</name>
<feature type="domain" description="Beta-lactamase-related" evidence="1">
    <location>
        <begin position="142"/>
        <end position="417"/>
    </location>
</feature>
<gene>
    <name evidence="2" type="ORF">HY29_11545</name>
</gene>
<dbReference type="InterPro" id="IPR001466">
    <property type="entry name" value="Beta-lactam-related"/>
</dbReference>
<organism evidence="2 3">
    <name type="scientific">Hyphomonas beringensis</name>
    <dbReference type="NCBI Taxonomy" id="1280946"/>
    <lineage>
        <taxon>Bacteria</taxon>
        <taxon>Pseudomonadati</taxon>
        <taxon>Pseudomonadota</taxon>
        <taxon>Alphaproteobacteria</taxon>
        <taxon>Hyphomonadales</taxon>
        <taxon>Hyphomonadaceae</taxon>
        <taxon>Hyphomonas</taxon>
    </lineage>
</organism>
<dbReference type="InterPro" id="IPR012338">
    <property type="entry name" value="Beta-lactam/transpept-like"/>
</dbReference>
<evidence type="ECO:0000313" key="3">
    <source>
        <dbReference type="Proteomes" id="UP000027037"/>
    </source>
</evidence>
<dbReference type="Proteomes" id="UP000027037">
    <property type="component" value="Unassembled WGS sequence"/>
</dbReference>
<reference evidence="2 3" key="1">
    <citation type="journal article" date="2014" name="Antonie Van Leeuwenhoek">
        <title>Hyphomonas beringensis sp. nov. and Hyphomonas chukchiensis sp. nov., isolated from surface seawater of the Bering Sea and Chukchi Sea.</title>
        <authorList>
            <person name="Li C."/>
            <person name="Lai Q."/>
            <person name="Li G."/>
            <person name="Dong C."/>
            <person name="Wang J."/>
            <person name="Liao Y."/>
            <person name="Shao Z."/>
        </authorList>
    </citation>
    <scope>NUCLEOTIDE SEQUENCE [LARGE SCALE GENOMIC DNA]</scope>
    <source>
        <strain evidence="2 3">25B14_1</strain>
    </source>
</reference>
<dbReference type="PANTHER" id="PTHR43283:SF7">
    <property type="entry name" value="BETA-LACTAMASE-RELATED DOMAIN-CONTAINING PROTEIN"/>
    <property type="match status" value="1"/>
</dbReference>
<comment type="caution">
    <text evidence="2">The sequence shown here is derived from an EMBL/GenBank/DDBJ whole genome shotgun (WGS) entry which is preliminary data.</text>
</comment>
<dbReference type="PANTHER" id="PTHR43283">
    <property type="entry name" value="BETA-LACTAMASE-RELATED"/>
    <property type="match status" value="1"/>
</dbReference>
<sequence>MMMAVTQAGAQEANSEAGSAESEIAKGAAIATGVGAKVLCSGVFISGRSQEDVVTNDIAPLWPPASIISYDVDQANHSVKAQVGPYFRVASFDPVSGCTLDAEPADLETASEHVSEAPEIVSADGALQAAFDAAMLDPEGDLRTRALVVIKDGQIVGEQYAEGFDASMPLLGWSMSKSVTSALAGLVVKDGLLTLDAPLPVPEWKGDDPRAEITLRNLLQMSSGLSFVEEYTQNNDSVRMLFLEPDMAAFAANKPLEEEPGTFWSYSSGSTNIVARALTETLGGSAATQAYLRERLFGPAGMKSVTFEQDTAGTPVGSSYVYATGRDWAQFGLLFLNQGKADGHEILSSDWVDFVRTPAPANAQGIYGGSFWLNGKAEDGDGSYMPDLPEDAYFALGHNGQVVGIFPSQNVVIVRLGWTTGDKTFDANTHFSAILKAVSGTSPKKP</sequence>
<evidence type="ECO:0000259" key="1">
    <source>
        <dbReference type="Pfam" id="PF00144"/>
    </source>
</evidence>
<keyword evidence="3" id="KW-1185">Reference proteome</keyword>
<dbReference type="EMBL" id="AWFF01000029">
    <property type="protein sequence ID" value="KCZ55542.1"/>
    <property type="molecule type" value="Genomic_DNA"/>
</dbReference>
<dbReference type="Pfam" id="PF00144">
    <property type="entry name" value="Beta-lactamase"/>
    <property type="match status" value="1"/>
</dbReference>